<evidence type="ECO:0000256" key="4">
    <source>
        <dbReference type="ARBA" id="ARBA00022701"/>
    </source>
</evidence>
<evidence type="ECO:0000256" key="7">
    <source>
        <dbReference type="SAM" id="Coils"/>
    </source>
</evidence>
<dbReference type="InParanoid" id="D7FSG8"/>
<evidence type="ECO:0000313" key="9">
    <source>
        <dbReference type="EMBL" id="CBJ31109.1"/>
    </source>
</evidence>
<dbReference type="GO" id="GO:0005874">
    <property type="term" value="C:microtubule"/>
    <property type="evidence" value="ECO:0007669"/>
    <property type="project" value="UniProtKB-KW"/>
</dbReference>
<evidence type="ECO:0000256" key="1">
    <source>
        <dbReference type="ARBA" id="ARBA00004245"/>
    </source>
</evidence>
<evidence type="ECO:0000313" key="10">
    <source>
        <dbReference type="Proteomes" id="UP000002630"/>
    </source>
</evidence>
<keyword evidence="3" id="KW-0963">Cytoplasm</keyword>
<dbReference type="GO" id="GO:0005200">
    <property type="term" value="F:structural constituent of cytoskeleton"/>
    <property type="evidence" value="ECO:0007669"/>
    <property type="project" value="InterPro"/>
</dbReference>
<comment type="subcellular location">
    <subcellularLocation>
        <location evidence="1">Cytoplasm</location>
        <location evidence="1">Cytoskeleton</location>
    </subcellularLocation>
</comment>
<keyword evidence="6" id="KW-0206">Cytoskeleton</keyword>
<dbReference type="EMBL" id="FN649760">
    <property type="protein sequence ID" value="CBJ31109.1"/>
    <property type="molecule type" value="Genomic_DNA"/>
</dbReference>
<dbReference type="PANTHER" id="PTHR40412">
    <property type="entry name" value="SF-ASSEMBLIN"/>
    <property type="match status" value="1"/>
</dbReference>
<dbReference type="InterPro" id="IPR008374">
    <property type="entry name" value="SF_assemblin/giardin_b"/>
</dbReference>
<organism evidence="9 10">
    <name type="scientific">Ectocarpus siliculosus</name>
    <name type="common">Brown alga</name>
    <name type="synonym">Conferva siliculosa</name>
    <dbReference type="NCBI Taxonomy" id="2880"/>
    <lineage>
        <taxon>Eukaryota</taxon>
        <taxon>Sar</taxon>
        <taxon>Stramenopiles</taxon>
        <taxon>Ochrophyta</taxon>
        <taxon>PX clade</taxon>
        <taxon>Phaeophyceae</taxon>
        <taxon>Ectocarpales</taxon>
        <taxon>Ectocarpaceae</taxon>
        <taxon>Ectocarpus</taxon>
    </lineage>
</organism>
<proteinExistence type="inferred from homology"/>
<evidence type="ECO:0000256" key="2">
    <source>
        <dbReference type="ARBA" id="ARBA00005678"/>
    </source>
</evidence>
<dbReference type="OrthoDB" id="436841at2759"/>
<sequence>MQVMENGPSHTMASAGGDEPNSTKARLNGILESFQAFDSDMKTGTRVRRENDEHRIAQLTAELTRLEKTLNQEIKRRVEMNKSVQVWGESEVEKMSEQLQSMVIARSDSIAGRLDDIVGKIDALEDKFDVEMAKIPVDIKQRGEELHKMLTDFENKFEAERMSRLEREGRILKQLADHEQEVATDFETERTSRENTYADLRRILDENVRSRMKGDEKFQSFVREELADLKSAVSLERQTRERDDGEIVDALNRYTSKLQSSLKIINSSEI</sequence>
<dbReference type="PANTHER" id="PTHR40412:SF1">
    <property type="entry name" value="SF-ASSEMBLIN"/>
    <property type="match status" value="1"/>
</dbReference>
<reference evidence="9 10" key="1">
    <citation type="journal article" date="2010" name="Nature">
        <title>The Ectocarpus genome and the independent evolution of multicellularity in brown algae.</title>
        <authorList>
            <person name="Cock J.M."/>
            <person name="Sterck L."/>
            <person name="Rouze P."/>
            <person name="Scornet D."/>
            <person name="Allen A.E."/>
            <person name="Amoutzias G."/>
            <person name="Anthouard V."/>
            <person name="Artiguenave F."/>
            <person name="Aury J.M."/>
            <person name="Badger J.H."/>
            <person name="Beszteri B."/>
            <person name="Billiau K."/>
            <person name="Bonnet E."/>
            <person name="Bothwell J.H."/>
            <person name="Bowler C."/>
            <person name="Boyen C."/>
            <person name="Brownlee C."/>
            <person name="Carrano C.J."/>
            <person name="Charrier B."/>
            <person name="Cho G.Y."/>
            <person name="Coelho S.M."/>
            <person name="Collen J."/>
            <person name="Corre E."/>
            <person name="Da Silva C."/>
            <person name="Delage L."/>
            <person name="Delaroque N."/>
            <person name="Dittami S.M."/>
            <person name="Doulbeau S."/>
            <person name="Elias M."/>
            <person name="Farnham G."/>
            <person name="Gachon C.M."/>
            <person name="Gschloessl B."/>
            <person name="Heesch S."/>
            <person name="Jabbari K."/>
            <person name="Jubin C."/>
            <person name="Kawai H."/>
            <person name="Kimura K."/>
            <person name="Kloareg B."/>
            <person name="Kupper F.C."/>
            <person name="Lang D."/>
            <person name="Le Bail A."/>
            <person name="Leblanc C."/>
            <person name="Lerouge P."/>
            <person name="Lohr M."/>
            <person name="Lopez P.J."/>
            <person name="Martens C."/>
            <person name="Maumus F."/>
            <person name="Michel G."/>
            <person name="Miranda-Saavedra D."/>
            <person name="Morales J."/>
            <person name="Moreau H."/>
            <person name="Motomura T."/>
            <person name="Nagasato C."/>
            <person name="Napoli C.A."/>
            <person name="Nelson D.R."/>
            <person name="Nyvall-Collen P."/>
            <person name="Peters A.F."/>
            <person name="Pommier C."/>
            <person name="Potin P."/>
            <person name="Poulain J."/>
            <person name="Quesneville H."/>
            <person name="Read B."/>
            <person name="Rensing S.A."/>
            <person name="Ritter A."/>
            <person name="Rousvoal S."/>
            <person name="Samanta M."/>
            <person name="Samson G."/>
            <person name="Schroeder D.C."/>
            <person name="Segurens B."/>
            <person name="Strittmatter M."/>
            <person name="Tonon T."/>
            <person name="Tregear J.W."/>
            <person name="Valentin K."/>
            <person name="von Dassow P."/>
            <person name="Yamagishi T."/>
            <person name="Van de Peer Y."/>
            <person name="Wincker P."/>
        </authorList>
    </citation>
    <scope>NUCLEOTIDE SEQUENCE [LARGE SCALE GENOMIC DNA]</scope>
    <source>
        <strain evidence="10">Ec32 / CCAP1310/4</strain>
    </source>
</reference>
<feature type="region of interest" description="Disordered" evidence="8">
    <location>
        <begin position="1"/>
        <end position="24"/>
    </location>
</feature>
<dbReference type="eggNOG" id="ENOG502QQTN">
    <property type="taxonomic scope" value="Eukaryota"/>
</dbReference>
<evidence type="ECO:0000256" key="6">
    <source>
        <dbReference type="ARBA" id="ARBA00023212"/>
    </source>
</evidence>
<accession>D7FSG8</accession>
<keyword evidence="10" id="KW-1185">Reference proteome</keyword>
<dbReference type="Pfam" id="PF06705">
    <property type="entry name" value="SF-assemblin"/>
    <property type="match status" value="1"/>
</dbReference>
<evidence type="ECO:0000256" key="5">
    <source>
        <dbReference type="ARBA" id="ARBA00023054"/>
    </source>
</evidence>
<keyword evidence="5 7" id="KW-0175">Coiled coil</keyword>
<comment type="similarity">
    <text evidence="2">Belongs to the SF-assemblin family.</text>
</comment>
<name>D7FSG8_ECTSI</name>
<dbReference type="Proteomes" id="UP000002630">
    <property type="component" value="Unassembled WGS sequence"/>
</dbReference>
<feature type="coiled-coil region" evidence="7">
    <location>
        <begin position="49"/>
        <end position="76"/>
    </location>
</feature>
<protein>
    <submittedName>
        <fullName evidence="9">SF-assemblin</fullName>
    </submittedName>
</protein>
<gene>
    <name evidence="9" type="primary">SFA</name>
    <name evidence="9" type="ORF">Esi_0233_0028</name>
</gene>
<dbReference type="PRINTS" id="PR01799">
    <property type="entry name" value="SFASSEMBLIN"/>
</dbReference>
<evidence type="ECO:0000256" key="3">
    <source>
        <dbReference type="ARBA" id="ARBA00022490"/>
    </source>
</evidence>
<keyword evidence="4" id="KW-0493">Microtubule</keyword>
<dbReference type="AlphaFoldDB" id="D7FSG8"/>
<evidence type="ECO:0000256" key="8">
    <source>
        <dbReference type="SAM" id="MobiDB-lite"/>
    </source>
</evidence>